<evidence type="ECO:0000313" key="1">
    <source>
        <dbReference type="Proteomes" id="UP000515158"/>
    </source>
</evidence>
<gene>
    <name evidence="2" type="primary">LOC117647455</name>
</gene>
<proteinExistence type="predicted"/>
<dbReference type="GeneID" id="117647455"/>
<accession>A0A6P8ZQ20</accession>
<dbReference type="RefSeq" id="XP_034245089.1">
    <property type="nucleotide sequence ID" value="XM_034389198.1"/>
</dbReference>
<sequence>MRLAYRTPLLHVVGAAFLLPLVVTVELVVTMRTATPAKIFNAVFRLVANLFVPLCFTGQFLENASGMLVGRLYEGPWPEEDVKSRRIRQQLMHAASGRAGIVILGLGRLNAESCLAMLRQWFSAINVLTNVQSN</sequence>
<evidence type="ECO:0000313" key="2">
    <source>
        <dbReference type="RefSeq" id="XP_034245089.1"/>
    </source>
</evidence>
<protein>
    <submittedName>
        <fullName evidence="2">Uncharacterized protein LOC117647455</fullName>
    </submittedName>
</protein>
<dbReference type="OrthoDB" id="7540137at2759"/>
<name>A0A6P8ZQ20_THRPL</name>
<organism evidence="2">
    <name type="scientific">Thrips palmi</name>
    <name type="common">Melon thrips</name>
    <dbReference type="NCBI Taxonomy" id="161013"/>
    <lineage>
        <taxon>Eukaryota</taxon>
        <taxon>Metazoa</taxon>
        <taxon>Ecdysozoa</taxon>
        <taxon>Arthropoda</taxon>
        <taxon>Hexapoda</taxon>
        <taxon>Insecta</taxon>
        <taxon>Pterygota</taxon>
        <taxon>Neoptera</taxon>
        <taxon>Paraneoptera</taxon>
        <taxon>Thysanoptera</taxon>
        <taxon>Terebrantia</taxon>
        <taxon>Thripoidea</taxon>
        <taxon>Thripidae</taxon>
        <taxon>Thrips</taxon>
    </lineage>
</organism>
<reference evidence="2" key="1">
    <citation type="submission" date="2025-08" db="UniProtKB">
        <authorList>
            <consortium name="RefSeq"/>
        </authorList>
    </citation>
    <scope>IDENTIFICATION</scope>
    <source>
        <tissue evidence="2">Total insect</tissue>
    </source>
</reference>
<dbReference type="Proteomes" id="UP000515158">
    <property type="component" value="Unplaced"/>
</dbReference>
<dbReference type="KEGG" id="tpal:117647455"/>
<dbReference type="InParanoid" id="A0A6P8ZQ20"/>
<dbReference type="AlphaFoldDB" id="A0A6P8ZQ20"/>
<keyword evidence="1" id="KW-1185">Reference proteome</keyword>